<sequence length="170" mass="18745">MIKLVSAVAVTGSLLAGLPVITAAQGLPGLTLFGGVKSENQLPFRLDFGGQADTWERFRLRIPARKMNLAAIKFVVSYPDYYQGSFDPNKVEVTVKGKKVLLDQVKWNKEARLIEIFPQEPIPAGGEVELVLSNVKTPSFGGMYYFNCQILSPGELPLLRYVGTWVLNIS</sequence>
<gene>
    <name evidence="1" type="ORF">IM676_01925</name>
</gene>
<dbReference type="KEGG" id="aee:IM676_01925"/>
<accession>A0A7S6U5J1</accession>
<organism evidence="1 2">
    <name type="scientific">Anabaenopsis elenkinii CCIBt3563</name>
    <dbReference type="NCBI Taxonomy" id="2779889"/>
    <lineage>
        <taxon>Bacteria</taxon>
        <taxon>Bacillati</taxon>
        <taxon>Cyanobacteriota</taxon>
        <taxon>Cyanophyceae</taxon>
        <taxon>Nostocales</taxon>
        <taxon>Nodulariaceae</taxon>
        <taxon>Anabaenopsis</taxon>
    </lineage>
</organism>
<evidence type="ECO:0000313" key="1">
    <source>
        <dbReference type="EMBL" id="QOV24526.1"/>
    </source>
</evidence>
<dbReference type="InterPro" id="IPR021256">
    <property type="entry name" value="DUF2808"/>
</dbReference>
<protein>
    <submittedName>
        <fullName evidence="1">DUF2808 domain-containing protein</fullName>
    </submittedName>
</protein>
<name>A0A7S6U5J1_9CYAN</name>
<dbReference type="Proteomes" id="UP000593846">
    <property type="component" value="Chromosome"/>
</dbReference>
<reference evidence="2" key="1">
    <citation type="submission" date="2020-10" db="EMBL/GenBank/DDBJ databases">
        <title>Genome-based taxonomic classification of the species Anabaenopsis elenkinii.</title>
        <authorList>
            <person name="Delbaje E."/>
            <person name="Andreote A.P.D."/>
            <person name="Pellegrinetti T.A."/>
            <person name="Cruz R.B."/>
            <person name="Branco L.H.Z."/>
            <person name="Fiore M.F."/>
        </authorList>
    </citation>
    <scope>NUCLEOTIDE SEQUENCE [LARGE SCALE GENOMIC DNA]</scope>
    <source>
        <strain evidence="2">CCIBt3563</strain>
    </source>
</reference>
<dbReference type="Pfam" id="PF10989">
    <property type="entry name" value="DUF2808"/>
    <property type="match status" value="1"/>
</dbReference>
<keyword evidence="2" id="KW-1185">Reference proteome</keyword>
<evidence type="ECO:0000313" key="2">
    <source>
        <dbReference type="Proteomes" id="UP000593846"/>
    </source>
</evidence>
<dbReference type="AlphaFoldDB" id="A0A7S6U5J1"/>
<proteinExistence type="predicted"/>
<dbReference type="EMBL" id="CP063311">
    <property type="protein sequence ID" value="QOV24526.1"/>
    <property type="molecule type" value="Genomic_DNA"/>
</dbReference>